<dbReference type="AlphaFoldDB" id="A0A0M3HZ64"/>
<sequence length="81" mass="9118">MLSSRKPLCRIALLPRKAICRHVRANETTPVTKYCQSFRQGAEEVPDLSDIQQVTFAKHLSCLFSTSEYNDEYLTKGIVGG</sequence>
<name>A0A0M3HZ64_ASCLU</name>
<evidence type="ECO:0000313" key="2">
    <source>
        <dbReference type="WBParaSite" id="ALUE_0000893401-mRNA-1"/>
    </source>
</evidence>
<accession>A0A0M3HZ64</accession>
<protein>
    <submittedName>
        <fullName evidence="2">Uncharacterized protein</fullName>
    </submittedName>
</protein>
<dbReference type="WBParaSite" id="ALUE_0000893401-mRNA-1">
    <property type="protein sequence ID" value="ALUE_0000893401-mRNA-1"/>
    <property type="gene ID" value="ALUE_0000893401"/>
</dbReference>
<dbReference type="Proteomes" id="UP000036681">
    <property type="component" value="Unplaced"/>
</dbReference>
<proteinExistence type="predicted"/>
<keyword evidence="1" id="KW-1185">Reference proteome</keyword>
<evidence type="ECO:0000313" key="1">
    <source>
        <dbReference type="Proteomes" id="UP000036681"/>
    </source>
</evidence>
<organism evidence="1 2">
    <name type="scientific">Ascaris lumbricoides</name>
    <name type="common">Giant roundworm</name>
    <dbReference type="NCBI Taxonomy" id="6252"/>
    <lineage>
        <taxon>Eukaryota</taxon>
        <taxon>Metazoa</taxon>
        <taxon>Ecdysozoa</taxon>
        <taxon>Nematoda</taxon>
        <taxon>Chromadorea</taxon>
        <taxon>Rhabditida</taxon>
        <taxon>Spirurina</taxon>
        <taxon>Ascaridomorpha</taxon>
        <taxon>Ascaridoidea</taxon>
        <taxon>Ascarididae</taxon>
        <taxon>Ascaris</taxon>
    </lineage>
</organism>
<reference evidence="2" key="1">
    <citation type="submission" date="2017-02" db="UniProtKB">
        <authorList>
            <consortium name="WormBaseParasite"/>
        </authorList>
    </citation>
    <scope>IDENTIFICATION</scope>
</reference>